<sequence>MAPGGRTPWSAIDMSTIADMADSMGAEQAAADLAALTAAIDRAEAAARRVEAVFASTAASLRGAAADAAVAKASRVAADVSRSAAVARSASFGLRGVANTLALTKAKSPALRAAAQELASTDLTSDQVAQVRAVVAEAMNAAYSDPMLATTTPVGDAPGETGYAAAVAPDDASGPDTARADQGDGAIGVPGGTSPSGSSPSVVPAGAAGAPTPTSATTAAPSAASAAPTGGGQSGDPNKSGPSPGGNNPGHGRGDPSGRVPGGVVPVPAGAGRPPGGSGPRPGGTSAVAKPVLRPPRFLGAIPIGPPVGPPAAPLAGTGPRGGVPYAPRASRSEESSDRRAADYLHDQANVEALVGELPLVGPAVIGEPEPLPENETATGTAGSG</sequence>
<protein>
    <submittedName>
        <fullName evidence="3">Uncharacterized protein</fullName>
    </submittedName>
</protein>
<feature type="compositionally biased region" description="Gly residues" evidence="2">
    <location>
        <begin position="273"/>
        <end position="282"/>
    </location>
</feature>
<evidence type="ECO:0000256" key="1">
    <source>
        <dbReference type="SAM" id="Coils"/>
    </source>
</evidence>
<feature type="compositionally biased region" description="Basic and acidic residues" evidence="2">
    <location>
        <begin position="331"/>
        <end position="340"/>
    </location>
</feature>
<evidence type="ECO:0000313" key="3">
    <source>
        <dbReference type="EMBL" id="GED97328.1"/>
    </source>
</evidence>
<feature type="compositionally biased region" description="Low complexity" evidence="2">
    <location>
        <begin position="257"/>
        <end position="272"/>
    </location>
</feature>
<feature type="compositionally biased region" description="Polar residues" evidence="2">
    <location>
        <begin position="376"/>
        <end position="385"/>
    </location>
</feature>
<evidence type="ECO:0000256" key="2">
    <source>
        <dbReference type="SAM" id="MobiDB-lite"/>
    </source>
</evidence>
<gene>
    <name evidence="3" type="ORF">nbrc107697_13670</name>
</gene>
<dbReference type="AlphaFoldDB" id="A0A7I9UVX7"/>
<keyword evidence="4" id="KW-1185">Reference proteome</keyword>
<reference evidence="4" key="1">
    <citation type="submission" date="2019-06" db="EMBL/GenBank/DDBJ databases">
        <title>Gordonia isolated from sludge of a wastewater treatment plant.</title>
        <authorList>
            <person name="Tamura T."/>
            <person name="Aoyama K."/>
            <person name="Kang Y."/>
            <person name="Saito S."/>
            <person name="Akiyama N."/>
            <person name="Yazawa K."/>
            <person name="Gonoi T."/>
            <person name="Mikami Y."/>
        </authorList>
    </citation>
    <scope>NUCLEOTIDE SEQUENCE [LARGE SCALE GENOMIC DNA]</scope>
    <source>
        <strain evidence="4">NBRC 107697</strain>
    </source>
</reference>
<name>A0A7I9UVX7_9ACTN</name>
<feature type="region of interest" description="Disordered" evidence="2">
    <location>
        <begin position="160"/>
        <end position="340"/>
    </location>
</feature>
<keyword evidence="1" id="KW-0175">Coiled coil</keyword>
<proteinExistence type="predicted"/>
<accession>A0A7I9UVX7</accession>
<feature type="region of interest" description="Disordered" evidence="2">
    <location>
        <begin position="363"/>
        <end position="385"/>
    </location>
</feature>
<feature type="coiled-coil region" evidence="1">
    <location>
        <begin position="26"/>
        <end position="53"/>
    </location>
</feature>
<feature type="compositionally biased region" description="Low complexity" evidence="2">
    <location>
        <begin position="192"/>
        <end position="228"/>
    </location>
</feature>
<comment type="caution">
    <text evidence="3">The sequence shown here is derived from an EMBL/GenBank/DDBJ whole genome shotgun (WGS) entry which is preliminary data.</text>
</comment>
<feature type="compositionally biased region" description="Pro residues" evidence="2">
    <location>
        <begin position="304"/>
        <end position="313"/>
    </location>
</feature>
<dbReference type="Proteomes" id="UP000444980">
    <property type="component" value="Unassembled WGS sequence"/>
</dbReference>
<dbReference type="EMBL" id="BJOU01000001">
    <property type="protein sequence ID" value="GED97328.1"/>
    <property type="molecule type" value="Genomic_DNA"/>
</dbReference>
<evidence type="ECO:0000313" key="4">
    <source>
        <dbReference type="Proteomes" id="UP000444980"/>
    </source>
</evidence>
<organism evidence="3 4">
    <name type="scientific">Gordonia crocea</name>
    <dbReference type="NCBI Taxonomy" id="589162"/>
    <lineage>
        <taxon>Bacteria</taxon>
        <taxon>Bacillati</taxon>
        <taxon>Actinomycetota</taxon>
        <taxon>Actinomycetes</taxon>
        <taxon>Mycobacteriales</taxon>
        <taxon>Gordoniaceae</taxon>
        <taxon>Gordonia</taxon>
    </lineage>
</organism>